<protein>
    <recommendedName>
        <fullName evidence="1">Retrotransposon gag domain-containing protein</fullName>
    </recommendedName>
</protein>
<evidence type="ECO:0000313" key="3">
    <source>
        <dbReference type="Proteomes" id="UP000257109"/>
    </source>
</evidence>
<dbReference type="OrthoDB" id="686606at2759"/>
<reference evidence="2" key="1">
    <citation type="submission" date="2018-05" db="EMBL/GenBank/DDBJ databases">
        <title>Draft genome of Mucuna pruriens seed.</title>
        <authorList>
            <person name="Nnadi N.E."/>
            <person name="Vos R."/>
            <person name="Hasami M.H."/>
            <person name="Devisetty U.K."/>
            <person name="Aguiy J.C."/>
        </authorList>
    </citation>
    <scope>NUCLEOTIDE SEQUENCE [LARGE SCALE GENOMIC DNA]</scope>
    <source>
        <strain evidence="2">JCA_2017</strain>
    </source>
</reference>
<evidence type="ECO:0000259" key="1">
    <source>
        <dbReference type="Pfam" id="PF03732"/>
    </source>
</evidence>
<dbReference type="AlphaFoldDB" id="A0A371HM88"/>
<dbReference type="PANTHER" id="PTHR33223">
    <property type="entry name" value="CCHC-TYPE DOMAIN-CONTAINING PROTEIN"/>
    <property type="match status" value="1"/>
</dbReference>
<dbReference type="PANTHER" id="PTHR33223:SF8">
    <property type="entry name" value="OS04G0172440 PROTEIN"/>
    <property type="match status" value="1"/>
</dbReference>
<evidence type="ECO:0000313" key="2">
    <source>
        <dbReference type="EMBL" id="RDY03890.1"/>
    </source>
</evidence>
<feature type="non-terminal residue" evidence="2">
    <location>
        <position position="1"/>
    </location>
</feature>
<organism evidence="2 3">
    <name type="scientific">Mucuna pruriens</name>
    <name type="common">Velvet bean</name>
    <name type="synonym">Dolichos pruriens</name>
    <dbReference type="NCBI Taxonomy" id="157652"/>
    <lineage>
        <taxon>Eukaryota</taxon>
        <taxon>Viridiplantae</taxon>
        <taxon>Streptophyta</taxon>
        <taxon>Embryophyta</taxon>
        <taxon>Tracheophyta</taxon>
        <taxon>Spermatophyta</taxon>
        <taxon>Magnoliopsida</taxon>
        <taxon>eudicotyledons</taxon>
        <taxon>Gunneridae</taxon>
        <taxon>Pentapetalae</taxon>
        <taxon>rosids</taxon>
        <taxon>fabids</taxon>
        <taxon>Fabales</taxon>
        <taxon>Fabaceae</taxon>
        <taxon>Papilionoideae</taxon>
        <taxon>50 kb inversion clade</taxon>
        <taxon>NPAAA clade</taxon>
        <taxon>indigoferoid/millettioid clade</taxon>
        <taxon>Phaseoleae</taxon>
        <taxon>Mucuna</taxon>
    </lineage>
</organism>
<comment type="caution">
    <text evidence="2">The sequence shown here is derived from an EMBL/GenBank/DDBJ whole genome shotgun (WGS) entry which is preliminary data.</text>
</comment>
<gene>
    <name evidence="2" type="ORF">CR513_12468</name>
</gene>
<feature type="domain" description="Retrotransposon gag" evidence="1">
    <location>
        <begin position="126"/>
        <end position="210"/>
    </location>
</feature>
<dbReference type="EMBL" id="QJKJ01002188">
    <property type="protein sequence ID" value="RDY03890.1"/>
    <property type="molecule type" value="Genomic_DNA"/>
</dbReference>
<name>A0A371HM88_MUCPR</name>
<sequence>MFQILSQTNTVIIAMANQGAMGYAQLGGANGPPPHGARDLPYGIPYGWRTEAPTAEEHKQQNVVNNEGAKVVLNAGSEAALSLGDDSRIRQVQRELLPQSPPGDYYRKMVAYVYDDKILVHCFQDSLTRAALSWCVSLERGRIKTWRYLVEAFLNQYKYNKDMALDRSRLQNMLKKEQEGFKEYAQRWCELAAQVQPLIIEREMVTMFIDTLLVSYYDKVVRNVASNFADLVVGAKG</sequence>
<dbReference type="Pfam" id="PF03732">
    <property type="entry name" value="Retrotrans_gag"/>
    <property type="match status" value="1"/>
</dbReference>
<keyword evidence="3" id="KW-1185">Reference proteome</keyword>
<proteinExistence type="predicted"/>
<accession>A0A371HM88</accession>
<dbReference type="InterPro" id="IPR005162">
    <property type="entry name" value="Retrotrans_gag_dom"/>
</dbReference>
<dbReference type="Proteomes" id="UP000257109">
    <property type="component" value="Unassembled WGS sequence"/>
</dbReference>